<accession>A0A645CKQ4</accession>
<evidence type="ECO:0000313" key="1">
    <source>
        <dbReference type="EMBL" id="MPM77524.1"/>
    </source>
</evidence>
<proteinExistence type="predicted"/>
<protein>
    <submittedName>
        <fullName evidence="1">Uncharacterized protein</fullName>
    </submittedName>
</protein>
<organism evidence="1">
    <name type="scientific">bioreactor metagenome</name>
    <dbReference type="NCBI Taxonomy" id="1076179"/>
    <lineage>
        <taxon>unclassified sequences</taxon>
        <taxon>metagenomes</taxon>
        <taxon>ecological metagenomes</taxon>
    </lineage>
</organism>
<gene>
    <name evidence="1" type="ORF">SDC9_124530</name>
</gene>
<reference evidence="1" key="1">
    <citation type="submission" date="2019-08" db="EMBL/GenBank/DDBJ databases">
        <authorList>
            <person name="Kucharzyk K."/>
            <person name="Murdoch R.W."/>
            <person name="Higgins S."/>
            <person name="Loffler F."/>
        </authorList>
    </citation>
    <scope>NUCLEOTIDE SEQUENCE</scope>
</reference>
<sequence length="148" mass="15706">MESTFIASELKDAISTGSRNSLFAPIRGSTGRIIYPKPSCSKASRASFFVGPSETTMQGTSFQISRAAVGPGAAAFGLIITTKSAFHCLKLSVSAASAGAILAPVPNTLTVIPSRAAISSWIRLITWLIPRLPIFIKPMLTIFFKILC</sequence>
<dbReference type="EMBL" id="VSSQ01028001">
    <property type="protein sequence ID" value="MPM77524.1"/>
    <property type="molecule type" value="Genomic_DNA"/>
</dbReference>
<dbReference type="AlphaFoldDB" id="A0A645CKQ4"/>
<name>A0A645CKQ4_9ZZZZ</name>
<comment type="caution">
    <text evidence="1">The sequence shown here is derived from an EMBL/GenBank/DDBJ whole genome shotgun (WGS) entry which is preliminary data.</text>
</comment>